<feature type="compositionally biased region" description="Basic and acidic residues" evidence="8">
    <location>
        <begin position="1063"/>
        <end position="1073"/>
    </location>
</feature>
<keyword evidence="4 7" id="KW-0378">Hydrolase</keyword>
<evidence type="ECO:0000259" key="11">
    <source>
        <dbReference type="Pfam" id="PF06280"/>
    </source>
</evidence>
<evidence type="ECO:0000313" key="13">
    <source>
        <dbReference type="Proteomes" id="UP000269148"/>
    </source>
</evidence>
<evidence type="ECO:0000256" key="8">
    <source>
        <dbReference type="SAM" id="MobiDB-lite"/>
    </source>
</evidence>
<evidence type="ECO:0000256" key="4">
    <source>
        <dbReference type="ARBA" id="ARBA00022801"/>
    </source>
</evidence>
<protein>
    <submittedName>
        <fullName evidence="12">Peptidase S8</fullName>
    </submittedName>
</protein>
<dbReference type="Pfam" id="PF06280">
    <property type="entry name" value="fn3_5"/>
    <property type="match status" value="1"/>
</dbReference>
<name>A0A3L8GA60_STRIN</name>
<gene>
    <name evidence="12" type="ORF">DIY07_05455</name>
</gene>
<comment type="similarity">
    <text evidence="1 7">Belongs to the peptidase S8 family.</text>
</comment>
<feature type="active site" description="Charge relay system" evidence="6 7">
    <location>
        <position position="525"/>
    </location>
</feature>
<evidence type="ECO:0000313" key="12">
    <source>
        <dbReference type="EMBL" id="RLU56997.1"/>
    </source>
</evidence>
<dbReference type="Gene3D" id="3.40.50.200">
    <property type="entry name" value="Peptidase S8/S53 domain"/>
    <property type="match status" value="1"/>
</dbReference>
<keyword evidence="5 7" id="KW-0720">Serine protease</keyword>
<keyword evidence="2 7" id="KW-0645">Protease</keyword>
<dbReference type="RefSeq" id="WP_121792046.1">
    <property type="nucleotide sequence ID" value="NZ_QLQC01000053.1"/>
</dbReference>
<dbReference type="PRINTS" id="PR00723">
    <property type="entry name" value="SUBTILISIN"/>
</dbReference>
<dbReference type="GO" id="GO:0004252">
    <property type="term" value="F:serine-type endopeptidase activity"/>
    <property type="evidence" value="ECO:0007669"/>
    <property type="project" value="UniProtKB-UniRule"/>
</dbReference>
<dbReference type="STRING" id="1346.BMF34_05205"/>
<feature type="chain" id="PRO_5038546331" evidence="9">
    <location>
        <begin position="25"/>
        <end position="1514"/>
    </location>
</feature>
<reference evidence="12 13" key="1">
    <citation type="submission" date="2018-06" db="EMBL/GenBank/DDBJ databases">
        <title>Mutators as drivers of adaptation in pathogenic bacteria and a risk factor for host jumps and vaccine escape.</title>
        <authorList>
            <person name="Barnes A.C."/>
            <person name="Silayeva O."/>
        </authorList>
    </citation>
    <scope>NUCLEOTIDE SEQUENCE [LARGE SCALE GENOMIC DNA]</scope>
    <source>
        <strain evidence="12 13">QMA0445</strain>
    </source>
</reference>
<proteinExistence type="inferred from homology"/>
<feature type="compositionally biased region" description="Acidic residues" evidence="8">
    <location>
        <begin position="1032"/>
        <end position="1053"/>
    </location>
</feature>
<comment type="caution">
    <text evidence="12">The sequence shown here is derived from an EMBL/GenBank/DDBJ whole genome shotgun (WGS) entry which is preliminary data.</text>
</comment>
<evidence type="ECO:0000256" key="9">
    <source>
        <dbReference type="SAM" id="SignalP"/>
    </source>
</evidence>
<evidence type="ECO:0000256" key="6">
    <source>
        <dbReference type="PIRSR" id="PIRSR615500-1"/>
    </source>
</evidence>
<feature type="signal peptide" evidence="9">
    <location>
        <begin position="1"/>
        <end position="24"/>
    </location>
</feature>
<dbReference type="PANTHER" id="PTHR43806">
    <property type="entry name" value="PEPTIDASE S8"/>
    <property type="match status" value="1"/>
</dbReference>
<dbReference type="PROSITE" id="PS00138">
    <property type="entry name" value="SUBTILASE_SER"/>
    <property type="match status" value="1"/>
</dbReference>
<sequence length="1514" mass="171294">MDKRNHKPKLILQSALIVLLASLAQNGQTVLADSESPVKAGTEVTKQSPEKEVTKLDQENETLEKASPVAKSEEIPKESSPISPETWQADTDTLPSISLIDQAKAIHEGKYKVETSEKLDGRGVVIASVDSGIDPDHEALKLDDDVIKNHLKIAKDNNGISDKIPYVFDFMSGDDSIKDPQTEHGMHIAGVLVGNSKKGFKGLAPNAQLLAYRTWSKDNSEGYQESNQFIAMEDAIKRGADVISLSIGELGTGRKDDLWAEVIRNARKKNVIIAASMANYGTSSMTNSFDRLVDEKFPQTDTSTTLSVSSNPYVIGVGSYYDTHTYLPHLHIGGLDLAYENINWNNYYLFDQEHVEEKSFEHAIIDYDETPNVSDLSGKVVLVRRTADYFFPQVDQLVRKNAKVVILINAPGTYTYGNYQSLPEVRSTLLVDKEGLFKNVWAISLSENDGQKLKDYLKKHPKPSQKLDFKTKPILTKVFDHPGISGFSTWGTSPSLELKPDLVAPGENVYSTGNDNSYFNDSGTSMAAPHAAGASALLLPLTKDYQKAWNKSFKAIELAQLNKLLLQNTANVLKDYTVPNGKPILAYSPRRQGAGAIDLEKALKTKVFISAEDNKGVLNLKDFTDKEKHFNIVIRNLSDKSQQFEIDPGTVLGKISYDNTRKHYDKTLNIKSVHSRAIDGANLQLASHISIAPHSEMIIPVKLNVGQAQLHEFVEGFIKFKALSKEQADLSIPYLGFYGDWNNEKIVDPVSWQEGSKTKMTGIVRGYPLGEDKFDFVPWGVDYDKWKADNDYLESDPKHYVMQTKGGVASHAKMKLRLMFMRHAKDYKVEIVDTNKNKSVKVLKTGHYYPKYMESAFREYPDRYGLMFGEYDPDLEWDGSVYDSITNKKHFVDEGDYFIKVKARLDETRAWQEMYIPFKVDNTKPDLILTHKTTSEYTFDIKDKHLKDVALYKNRTEIKKLVADQDGLYRLDISSFDKGGLELRAIDYADNYIIYDFAKESTVSSEESLFGPQDISKKSLKRLANNNGFELYSEDPDDDIDDWDEEDEDDDTSVEAVNAIQDGDAKEDSKEETSDADDQEDDDDALDDKNEDSKTFENGADIHDDKFTLGYVEGNRSSDLGSEDDESGQRYRTYYIHLKEGQRLLVTNTNALYNNQHQKDFTDVTYQTSIAYKPELFEQEHYYKIDIPIYQGSNIINVKTYYNNELIFNKGYAVKLDTEAPRLSFKNRNIAFKGDDWVDSEDYEDEVVGVITIPTDQLQLKGTIRDALDGWKLFINDDMIDSTLKLGEYDDYFHQNQKDWFYEKTVVDGEYVKIEVWDHLKNTKTYLFQVKIDPSARGASFDSDESHLAAEEELAPYLLKNDLQADEQFKDFDMSQMQSAENAIQALANYAPGYSIQMLKFKHNEMMLRLEKDGKYQLMTLKAKVTTASQSEKMIVDKALIHQEKDWASNTSVSPSNQFTKGNALASQLATGKSGNSQKELPMAGEFSQLKYMLLSFLSISAAWLLPSRKKIEK</sequence>
<dbReference type="GO" id="GO:0016020">
    <property type="term" value="C:membrane"/>
    <property type="evidence" value="ECO:0007669"/>
    <property type="project" value="InterPro"/>
</dbReference>
<dbReference type="InterPro" id="IPR023828">
    <property type="entry name" value="Peptidase_S8_Ser-AS"/>
</dbReference>
<feature type="compositionally biased region" description="Acidic residues" evidence="8">
    <location>
        <begin position="1074"/>
        <end position="1086"/>
    </location>
</feature>
<evidence type="ECO:0000256" key="2">
    <source>
        <dbReference type="ARBA" id="ARBA00022670"/>
    </source>
</evidence>
<keyword evidence="3 9" id="KW-0732">Signal</keyword>
<feature type="domain" description="Peptidase S8/S53" evidence="10">
    <location>
        <begin position="121"/>
        <end position="558"/>
    </location>
</feature>
<evidence type="ECO:0000256" key="7">
    <source>
        <dbReference type="PROSITE-ProRule" id="PRU01240"/>
    </source>
</evidence>
<evidence type="ECO:0000256" key="5">
    <source>
        <dbReference type="ARBA" id="ARBA00022825"/>
    </source>
</evidence>
<feature type="region of interest" description="Disordered" evidence="8">
    <location>
        <begin position="1029"/>
        <end position="1101"/>
    </location>
</feature>
<dbReference type="PROSITE" id="PS00137">
    <property type="entry name" value="SUBTILASE_HIS"/>
    <property type="match status" value="1"/>
</dbReference>
<dbReference type="InterPro" id="IPR000209">
    <property type="entry name" value="Peptidase_S8/S53_dom"/>
</dbReference>
<dbReference type="InterPro" id="IPR036852">
    <property type="entry name" value="Peptidase_S8/S53_dom_sf"/>
</dbReference>
<dbReference type="Gene3D" id="2.60.40.1710">
    <property type="entry name" value="Subtilisin-like superfamily"/>
    <property type="match status" value="1"/>
</dbReference>
<feature type="domain" description="C5a peptidase/Subtilisin-like protease SBT2-like Fn3-like" evidence="11">
    <location>
        <begin position="619"/>
        <end position="735"/>
    </location>
</feature>
<dbReference type="Proteomes" id="UP000269148">
    <property type="component" value="Unassembled WGS sequence"/>
</dbReference>
<dbReference type="PANTHER" id="PTHR43806:SF11">
    <property type="entry name" value="CEREVISIN-RELATED"/>
    <property type="match status" value="1"/>
</dbReference>
<dbReference type="EMBL" id="QLQD01000049">
    <property type="protein sequence ID" value="RLU56997.1"/>
    <property type="molecule type" value="Genomic_DNA"/>
</dbReference>
<dbReference type="Pfam" id="PF00082">
    <property type="entry name" value="Peptidase_S8"/>
    <property type="match status" value="1"/>
</dbReference>
<evidence type="ECO:0000256" key="3">
    <source>
        <dbReference type="ARBA" id="ARBA00022729"/>
    </source>
</evidence>
<dbReference type="GO" id="GO:0006508">
    <property type="term" value="P:proteolysis"/>
    <property type="evidence" value="ECO:0007669"/>
    <property type="project" value="UniProtKB-KW"/>
</dbReference>
<feature type="active site" description="Charge relay system" evidence="6 7">
    <location>
        <position position="184"/>
    </location>
</feature>
<dbReference type="InterPro" id="IPR015500">
    <property type="entry name" value="Peptidase_S8_subtilisin-rel"/>
</dbReference>
<feature type="region of interest" description="Disordered" evidence="8">
    <location>
        <begin position="30"/>
        <end position="89"/>
    </location>
</feature>
<dbReference type="InterPro" id="IPR022398">
    <property type="entry name" value="Peptidase_S8_His-AS"/>
</dbReference>
<organism evidence="12 13">
    <name type="scientific">Streptococcus iniae</name>
    <name type="common">Streptococcus shiloi</name>
    <dbReference type="NCBI Taxonomy" id="1346"/>
    <lineage>
        <taxon>Bacteria</taxon>
        <taxon>Bacillati</taxon>
        <taxon>Bacillota</taxon>
        <taxon>Bacilli</taxon>
        <taxon>Lactobacillales</taxon>
        <taxon>Streptococcaceae</taxon>
        <taxon>Streptococcus</taxon>
    </lineage>
</organism>
<evidence type="ECO:0000259" key="10">
    <source>
        <dbReference type="Pfam" id="PF00082"/>
    </source>
</evidence>
<feature type="active site" description="Charge relay system" evidence="6 7">
    <location>
        <position position="130"/>
    </location>
</feature>
<dbReference type="OrthoDB" id="9798386at2"/>
<dbReference type="Gene3D" id="3.50.30.30">
    <property type="match status" value="1"/>
</dbReference>
<feature type="compositionally biased region" description="Basic and acidic residues" evidence="8">
    <location>
        <begin position="48"/>
        <end position="64"/>
    </location>
</feature>
<dbReference type="InterPro" id="IPR050131">
    <property type="entry name" value="Peptidase_S8_subtilisin-like"/>
</dbReference>
<dbReference type="PROSITE" id="PS51892">
    <property type="entry name" value="SUBTILASE"/>
    <property type="match status" value="1"/>
</dbReference>
<evidence type="ECO:0000256" key="1">
    <source>
        <dbReference type="ARBA" id="ARBA00011073"/>
    </source>
</evidence>
<accession>A0A3L8GA60</accession>
<dbReference type="InterPro" id="IPR010435">
    <property type="entry name" value="C5a/SBT2-like_Fn3"/>
</dbReference>
<dbReference type="SUPFAM" id="SSF52743">
    <property type="entry name" value="Subtilisin-like"/>
    <property type="match status" value="1"/>
</dbReference>
<feature type="compositionally biased region" description="Basic and acidic residues" evidence="8">
    <location>
        <begin position="1087"/>
        <end position="1101"/>
    </location>
</feature>